<dbReference type="Proteomes" id="UP000324897">
    <property type="component" value="Chromosome 3"/>
</dbReference>
<dbReference type="Gramene" id="TVU12211">
    <property type="protein sequence ID" value="TVU12211"/>
    <property type="gene ID" value="EJB05_45844"/>
</dbReference>
<keyword evidence="2" id="KW-0472">Membrane</keyword>
<keyword evidence="2" id="KW-1133">Transmembrane helix</keyword>
<gene>
    <name evidence="3" type="ORF">EJB05_45844</name>
</gene>
<feature type="transmembrane region" description="Helical" evidence="2">
    <location>
        <begin position="28"/>
        <end position="47"/>
    </location>
</feature>
<evidence type="ECO:0000256" key="2">
    <source>
        <dbReference type="SAM" id="Phobius"/>
    </source>
</evidence>
<feature type="region of interest" description="Disordered" evidence="1">
    <location>
        <begin position="66"/>
        <end position="94"/>
    </location>
</feature>
<evidence type="ECO:0000256" key="1">
    <source>
        <dbReference type="SAM" id="MobiDB-lite"/>
    </source>
</evidence>
<proteinExistence type="predicted"/>
<sequence>MDILEHPLEAVAFRLYSLPAEASAATGAAAWTCLVAVLAAAAAAGLWRLRSSTPAAATAALKPLELEPSPKKEVRPETTTSSARSPDSAASTTAISPKERYTAYYRDSCRVGCCDVDDDQGFNEEEVEEEEEEQGEEDDCGVYQYQTSETTTDPFGWEVVRSLPLSPTTAADMGRYRSPTALSSSSVVRLWDEAADAGVTAVASPRRRSRVVGSVSAF</sequence>
<dbReference type="PANTHER" id="PTHR36369:SF3">
    <property type="entry name" value="OS06G0196200 PROTEIN"/>
    <property type="match status" value="1"/>
</dbReference>
<name>A0A5J9TNJ7_9POAL</name>
<dbReference type="OrthoDB" id="679213at2759"/>
<feature type="compositionally biased region" description="Polar residues" evidence="1">
    <location>
        <begin position="77"/>
        <end position="94"/>
    </location>
</feature>
<protein>
    <submittedName>
        <fullName evidence="3">Uncharacterized protein</fullName>
    </submittedName>
</protein>
<reference evidence="3 4" key="1">
    <citation type="journal article" date="2019" name="Sci. Rep.">
        <title>A high-quality genome of Eragrostis curvula grass provides insights into Poaceae evolution and supports new strategies to enhance forage quality.</title>
        <authorList>
            <person name="Carballo J."/>
            <person name="Santos B.A.C.M."/>
            <person name="Zappacosta D."/>
            <person name="Garbus I."/>
            <person name="Selva J.P."/>
            <person name="Gallo C.A."/>
            <person name="Diaz A."/>
            <person name="Albertini E."/>
            <person name="Caccamo M."/>
            <person name="Echenique V."/>
        </authorList>
    </citation>
    <scope>NUCLEOTIDE SEQUENCE [LARGE SCALE GENOMIC DNA]</scope>
    <source>
        <strain evidence="4">cv. Victoria</strain>
        <tissue evidence="3">Leaf</tissue>
    </source>
</reference>
<comment type="caution">
    <text evidence="3">The sequence shown here is derived from an EMBL/GenBank/DDBJ whole genome shotgun (WGS) entry which is preliminary data.</text>
</comment>
<dbReference type="AlphaFoldDB" id="A0A5J9TNJ7"/>
<keyword evidence="2" id="KW-0812">Transmembrane</keyword>
<keyword evidence="4" id="KW-1185">Reference proteome</keyword>
<dbReference type="PANTHER" id="PTHR36369">
    <property type="entry name" value="TRANSMEMBRANE PROTEIN"/>
    <property type="match status" value="1"/>
</dbReference>
<accession>A0A5J9TNJ7</accession>
<dbReference type="EMBL" id="RWGY01000039">
    <property type="protein sequence ID" value="TVU12211.1"/>
    <property type="molecule type" value="Genomic_DNA"/>
</dbReference>
<evidence type="ECO:0000313" key="4">
    <source>
        <dbReference type="Proteomes" id="UP000324897"/>
    </source>
</evidence>
<feature type="non-terminal residue" evidence="3">
    <location>
        <position position="1"/>
    </location>
</feature>
<feature type="compositionally biased region" description="Basic and acidic residues" evidence="1">
    <location>
        <begin position="66"/>
        <end position="76"/>
    </location>
</feature>
<organism evidence="3 4">
    <name type="scientific">Eragrostis curvula</name>
    <name type="common">weeping love grass</name>
    <dbReference type="NCBI Taxonomy" id="38414"/>
    <lineage>
        <taxon>Eukaryota</taxon>
        <taxon>Viridiplantae</taxon>
        <taxon>Streptophyta</taxon>
        <taxon>Embryophyta</taxon>
        <taxon>Tracheophyta</taxon>
        <taxon>Spermatophyta</taxon>
        <taxon>Magnoliopsida</taxon>
        <taxon>Liliopsida</taxon>
        <taxon>Poales</taxon>
        <taxon>Poaceae</taxon>
        <taxon>PACMAD clade</taxon>
        <taxon>Chloridoideae</taxon>
        <taxon>Eragrostideae</taxon>
        <taxon>Eragrostidinae</taxon>
        <taxon>Eragrostis</taxon>
    </lineage>
</organism>
<evidence type="ECO:0000313" key="3">
    <source>
        <dbReference type="EMBL" id="TVU12211.1"/>
    </source>
</evidence>